<dbReference type="OrthoDB" id="3237235at2759"/>
<feature type="domain" description="Rax2-like third" evidence="3">
    <location>
        <begin position="397"/>
        <end position="558"/>
    </location>
</feature>
<keyword evidence="1" id="KW-0732">Signal</keyword>
<evidence type="ECO:0000256" key="1">
    <source>
        <dbReference type="SAM" id="SignalP"/>
    </source>
</evidence>
<keyword evidence="5" id="KW-1185">Reference proteome</keyword>
<dbReference type="Proteomes" id="UP000310158">
    <property type="component" value="Unassembled WGS sequence"/>
</dbReference>
<dbReference type="Pfam" id="PF20842">
    <property type="entry name" value="Rax2_2"/>
    <property type="match status" value="1"/>
</dbReference>
<gene>
    <name evidence="4" type="ORF">EW146_g4085</name>
</gene>
<dbReference type="InterPro" id="IPR048266">
    <property type="entry name" value="Rax2-like_second"/>
</dbReference>
<proteinExistence type="predicted"/>
<feature type="chain" id="PRO_5020800598" description="DOMON domain-containing protein" evidence="1">
    <location>
        <begin position="27"/>
        <end position="633"/>
    </location>
</feature>
<protein>
    <recommendedName>
        <fullName evidence="6">DOMON domain-containing protein</fullName>
    </recommendedName>
</protein>
<evidence type="ECO:0000259" key="2">
    <source>
        <dbReference type="Pfam" id="PF20842"/>
    </source>
</evidence>
<evidence type="ECO:0000259" key="3">
    <source>
        <dbReference type="Pfam" id="PF20843"/>
    </source>
</evidence>
<sequence length="633" mass="65052">MISIFGPTSPPWLASFFILFPNVALASLPLVDFDRMGKVGLAGAFAGLELFNDSATSVTFDSSTSTLLSRSSDGALSRLGSTNSGGKIEAGCALGDTFYFAGSFSSIANTSASDIASYTPSSGSFSALGSNGPNGEILTLFCDQSNNRVWAGGHFTSPGPSVAVWDTKASSWSAAPFGGLSGAAAEVRSITANSSLSSLFFAGSFVTSFQGNGSTLNTTNNPDVPFSSGATPFSSSLVPVPLENAEVEGSPSSSNSQFSNIKNILCPSGSDGPGNTWLAADGTSAQITARTFQSTSASGVRLGNTFLDGRGTTGFSVISIPDNTVQRLHFVDPITGQNTTCTNPCPLSTDSSIPYQDFTFDSAVTLTGVQVTLSEWQGAGAGLHLFQLLSSGAFASAIESQNGQSCFAPGASNTSRTGTWTEKDVSTNIPGTTQAILVSTVGVGTSAADGPSFTWMPYVSASGDYDVNLLIPGCTNFQDCSLRTSVKVTVFPGGNQQPSVTTVSQTNQNDQTQLIYSGPVVPSSPNFVMTVTMTLADAPTGSGQNGQYELVADRVQLLLTSTNVTAGSNGTSSGSGSGRIGFGFFEWPLSSSSNVNATTTLANSTETSLDTIGFSLFSGLGAAPAFLRPRRMK</sequence>
<evidence type="ECO:0008006" key="6">
    <source>
        <dbReference type="Google" id="ProtNLM"/>
    </source>
</evidence>
<evidence type="ECO:0000313" key="5">
    <source>
        <dbReference type="Proteomes" id="UP000310158"/>
    </source>
</evidence>
<evidence type="ECO:0000313" key="4">
    <source>
        <dbReference type="EMBL" id="THH16580.1"/>
    </source>
</evidence>
<feature type="signal peptide" evidence="1">
    <location>
        <begin position="1"/>
        <end position="26"/>
    </location>
</feature>
<dbReference type="AlphaFoldDB" id="A0A4S4M1F3"/>
<dbReference type="PANTHER" id="PTHR31778">
    <property type="entry name" value="BUD SITE SELECTION PROTEIN RAX2"/>
    <property type="match status" value="1"/>
</dbReference>
<feature type="domain" description="Rax2-like second" evidence="2">
    <location>
        <begin position="240"/>
        <end position="383"/>
    </location>
</feature>
<dbReference type="PANTHER" id="PTHR31778:SF2">
    <property type="entry name" value="BUD SITE SELECTION PROTEIN RAX2"/>
    <property type="match status" value="1"/>
</dbReference>
<dbReference type="GO" id="GO:1902929">
    <property type="term" value="C:plasma membrane of growing cell tip"/>
    <property type="evidence" value="ECO:0007669"/>
    <property type="project" value="TreeGrafter"/>
</dbReference>
<dbReference type="Pfam" id="PF20843">
    <property type="entry name" value="Rax2_3"/>
    <property type="match status" value="1"/>
</dbReference>
<name>A0A4S4M1F3_9AGAM</name>
<dbReference type="InterPro" id="IPR048265">
    <property type="entry name" value="Rax2-like_third"/>
</dbReference>
<dbReference type="EMBL" id="SGPL01000151">
    <property type="protein sequence ID" value="THH16580.1"/>
    <property type="molecule type" value="Genomic_DNA"/>
</dbReference>
<accession>A0A4S4M1F3</accession>
<organism evidence="4 5">
    <name type="scientific">Bondarzewia mesenterica</name>
    <dbReference type="NCBI Taxonomy" id="1095465"/>
    <lineage>
        <taxon>Eukaryota</taxon>
        <taxon>Fungi</taxon>
        <taxon>Dikarya</taxon>
        <taxon>Basidiomycota</taxon>
        <taxon>Agaricomycotina</taxon>
        <taxon>Agaricomycetes</taxon>
        <taxon>Russulales</taxon>
        <taxon>Bondarzewiaceae</taxon>
        <taxon>Bondarzewia</taxon>
    </lineage>
</organism>
<reference evidence="4 5" key="1">
    <citation type="submission" date="2019-02" db="EMBL/GenBank/DDBJ databases">
        <title>Genome sequencing of the rare red list fungi Bondarzewia mesenterica.</title>
        <authorList>
            <person name="Buettner E."/>
            <person name="Kellner H."/>
        </authorList>
    </citation>
    <scope>NUCLEOTIDE SEQUENCE [LARGE SCALE GENOMIC DNA]</scope>
    <source>
        <strain evidence="4 5">DSM 108281</strain>
    </source>
</reference>
<comment type="caution">
    <text evidence="4">The sequence shown here is derived from an EMBL/GenBank/DDBJ whole genome shotgun (WGS) entry which is preliminary data.</text>
</comment>